<name>A0AAX4IH31_9PEZI</name>
<proteinExistence type="predicted"/>
<protein>
    <submittedName>
        <fullName evidence="3">Basic-leucine zipper domain-containing protein</fullName>
    </submittedName>
</protein>
<evidence type="ECO:0000313" key="3">
    <source>
        <dbReference type="EMBL" id="WQF82589.1"/>
    </source>
</evidence>
<dbReference type="AlphaFoldDB" id="A0AAX4IH31"/>
<gene>
    <name evidence="3" type="ORF">CDEST_07603</name>
</gene>
<dbReference type="Proteomes" id="UP001322277">
    <property type="component" value="Chromosome 5"/>
</dbReference>
<reference evidence="4" key="1">
    <citation type="journal article" date="2023" name="bioRxiv">
        <title>Complete genome of the Medicago anthracnose fungus, Colletotrichum destructivum, reveals a mini-chromosome-like region within a core chromosome.</title>
        <authorList>
            <person name="Lapalu N."/>
            <person name="Simon A."/>
            <person name="Lu A."/>
            <person name="Plaumann P.-L."/>
            <person name="Amselem J."/>
            <person name="Pigne S."/>
            <person name="Auger A."/>
            <person name="Koch C."/>
            <person name="Dallery J.-F."/>
            <person name="O'Connell R.J."/>
        </authorList>
    </citation>
    <scope>NUCLEOTIDE SEQUENCE [LARGE SCALE GENOMIC DNA]</scope>
    <source>
        <strain evidence="4">CBS 520.97</strain>
    </source>
</reference>
<evidence type="ECO:0000256" key="1">
    <source>
        <dbReference type="SAM" id="MobiDB-lite"/>
    </source>
</evidence>
<accession>A0AAX4IH31</accession>
<dbReference type="PROSITE" id="PS00036">
    <property type="entry name" value="BZIP_BASIC"/>
    <property type="match status" value="1"/>
</dbReference>
<evidence type="ECO:0000259" key="2">
    <source>
        <dbReference type="PROSITE" id="PS00036"/>
    </source>
</evidence>
<feature type="compositionally biased region" description="Basic residues" evidence="1">
    <location>
        <begin position="23"/>
        <end position="34"/>
    </location>
</feature>
<feature type="region of interest" description="Disordered" evidence="1">
    <location>
        <begin position="1"/>
        <end position="53"/>
    </location>
</feature>
<keyword evidence="4" id="KW-1185">Reference proteome</keyword>
<sequence length="53" mass="6154">MEGIDEQPTAGELVVSREDRQRTRNRLAQRRHREREHTPSSSCLLPSPPWGVM</sequence>
<dbReference type="KEGG" id="cdet:87944106"/>
<dbReference type="InterPro" id="IPR004827">
    <property type="entry name" value="bZIP"/>
</dbReference>
<dbReference type="GO" id="GO:0003700">
    <property type="term" value="F:DNA-binding transcription factor activity"/>
    <property type="evidence" value="ECO:0007669"/>
    <property type="project" value="InterPro"/>
</dbReference>
<dbReference type="GeneID" id="87944106"/>
<dbReference type="RefSeq" id="XP_062779813.1">
    <property type="nucleotide sequence ID" value="XM_062923762.1"/>
</dbReference>
<organism evidence="3 4">
    <name type="scientific">Colletotrichum destructivum</name>
    <dbReference type="NCBI Taxonomy" id="34406"/>
    <lineage>
        <taxon>Eukaryota</taxon>
        <taxon>Fungi</taxon>
        <taxon>Dikarya</taxon>
        <taxon>Ascomycota</taxon>
        <taxon>Pezizomycotina</taxon>
        <taxon>Sordariomycetes</taxon>
        <taxon>Hypocreomycetidae</taxon>
        <taxon>Glomerellales</taxon>
        <taxon>Glomerellaceae</taxon>
        <taxon>Colletotrichum</taxon>
        <taxon>Colletotrichum destructivum species complex</taxon>
    </lineage>
</organism>
<evidence type="ECO:0000313" key="4">
    <source>
        <dbReference type="Proteomes" id="UP001322277"/>
    </source>
</evidence>
<feature type="domain" description="BZIP" evidence="2">
    <location>
        <begin position="20"/>
        <end position="35"/>
    </location>
</feature>
<dbReference type="EMBL" id="CP137309">
    <property type="protein sequence ID" value="WQF82589.1"/>
    <property type="molecule type" value="Genomic_DNA"/>
</dbReference>